<dbReference type="Proteomes" id="UP000789901">
    <property type="component" value="Unassembled WGS sequence"/>
</dbReference>
<protein>
    <submittedName>
        <fullName evidence="2">20430_t:CDS:1</fullName>
    </submittedName>
</protein>
<evidence type="ECO:0000313" key="2">
    <source>
        <dbReference type="EMBL" id="CAG8833801.1"/>
    </source>
</evidence>
<accession>A0ABN7WJC6</accession>
<keyword evidence="3" id="KW-1185">Reference proteome</keyword>
<sequence>QRADSMDLDNLPSHTAKKVKATLLEEISTATPIELLPTQTALAQNDKKLEPLKILQDTSIPKKGTDLPDIKFSHNNPYIVKMHMPDPNKKPQELLQQPDPAQVNEYTNKQNKNVAMDRKPGPPNSEDDMTPIIGNTTQHMMDTNAISNATIEGTKTINNITTENSMDWPDIVRTRVANKSIDLREEEQDATKWNYDTILQAFNNIKEPEAAKNKEAKPQLPKDKKTLQKNIKMIDEASQIPITEYNIINSTLEWLRKKYEYDRIPAYLLELPDQLHLNWGIYKYDNLY</sequence>
<evidence type="ECO:0000256" key="1">
    <source>
        <dbReference type="SAM" id="MobiDB-lite"/>
    </source>
</evidence>
<evidence type="ECO:0000313" key="3">
    <source>
        <dbReference type="Proteomes" id="UP000789901"/>
    </source>
</evidence>
<dbReference type="EMBL" id="CAJVQB010048067">
    <property type="protein sequence ID" value="CAG8833801.1"/>
    <property type="molecule type" value="Genomic_DNA"/>
</dbReference>
<reference evidence="2 3" key="1">
    <citation type="submission" date="2021-06" db="EMBL/GenBank/DDBJ databases">
        <authorList>
            <person name="Kallberg Y."/>
            <person name="Tangrot J."/>
            <person name="Rosling A."/>
        </authorList>
    </citation>
    <scope>NUCLEOTIDE SEQUENCE [LARGE SCALE GENOMIC DNA]</scope>
    <source>
        <strain evidence="2 3">120-4 pot B 10/14</strain>
    </source>
</reference>
<gene>
    <name evidence="2" type="ORF">GMARGA_LOCUS31733</name>
</gene>
<comment type="caution">
    <text evidence="2">The sequence shown here is derived from an EMBL/GenBank/DDBJ whole genome shotgun (WGS) entry which is preliminary data.</text>
</comment>
<feature type="region of interest" description="Disordered" evidence="1">
    <location>
        <begin position="107"/>
        <end position="135"/>
    </location>
</feature>
<name>A0ABN7WJC6_GIGMA</name>
<feature type="non-terminal residue" evidence="2">
    <location>
        <position position="1"/>
    </location>
</feature>
<proteinExistence type="predicted"/>
<organism evidence="2 3">
    <name type="scientific">Gigaspora margarita</name>
    <dbReference type="NCBI Taxonomy" id="4874"/>
    <lineage>
        <taxon>Eukaryota</taxon>
        <taxon>Fungi</taxon>
        <taxon>Fungi incertae sedis</taxon>
        <taxon>Mucoromycota</taxon>
        <taxon>Glomeromycotina</taxon>
        <taxon>Glomeromycetes</taxon>
        <taxon>Diversisporales</taxon>
        <taxon>Gigasporaceae</taxon>
        <taxon>Gigaspora</taxon>
    </lineage>
</organism>